<dbReference type="GeneID" id="54467100"/>
<sequence>MAASVTSFNFPLKPTDPFVTIMVHPNPNPNEPRSRTKHPAAKSTRLLMSHGPTSTIFLTRPSRTRFRSSTEIRLRQSRTANPRRTLKTDSEDELPIIDELLRRRPAPKQEEQAGAAPAAEGLIGDTRTPAAVSHGDGGSGGDADGDARRSSQPSEGEAGAEERGEAVMNSGSAEHGDGSGDDDDGNNNSATGPTCYPPSRGSALAPCPAMRQPPSVEHPNLTLMSLLRVYMRQSGSDSGHTFRTGEGDESMSMRAPTPNPIPPPASQAATAEGRSRMDNERRGAEYNGEAVVATSDREDGGCWRRRW</sequence>
<organism evidence="2">
    <name type="scientific">Mytilinidion resinicola</name>
    <dbReference type="NCBI Taxonomy" id="574789"/>
    <lineage>
        <taxon>Eukaryota</taxon>
        <taxon>Fungi</taxon>
        <taxon>Dikarya</taxon>
        <taxon>Ascomycota</taxon>
        <taxon>Pezizomycotina</taxon>
        <taxon>Dothideomycetes</taxon>
        <taxon>Pleosporomycetidae</taxon>
        <taxon>Mytilinidiales</taxon>
        <taxon>Mytilinidiaceae</taxon>
        <taxon>Mytilinidion</taxon>
    </lineage>
</organism>
<feature type="region of interest" description="Disordered" evidence="1">
    <location>
        <begin position="232"/>
        <end position="289"/>
    </location>
</feature>
<gene>
    <name evidence="2 4" type="ORF">BDZ99DRAFT_527098</name>
</gene>
<dbReference type="EMBL" id="MU003720">
    <property type="protein sequence ID" value="KAF2803009.1"/>
    <property type="molecule type" value="Genomic_DNA"/>
</dbReference>
<reference evidence="2 4" key="1">
    <citation type="journal article" date="2020" name="Stud. Mycol.">
        <title>101 Dothideomycetes genomes: a test case for predicting lifestyles and emergence of pathogens.</title>
        <authorList>
            <person name="Haridas S."/>
            <person name="Albert R."/>
            <person name="Binder M."/>
            <person name="Bloem J."/>
            <person name="Labutti K."/>
            <person name="Salamov A."/>
            <person name="Andreopoulos B."/>
            <person name="Baker S."/>
            <person name="Barry K."/>
            <person name="Bills G."/>
            <person name="Bluhm B."/>
            <person name="Cannon C."/>
            <person name="Castanera R."/>
            <person name="Culley D."/>
            <person name="Daum C."/>
            <person name="Ezra D."/>
            <person name="Gonzalez J."/>
            <person name="Henrissat B."/>
            <person name="Kuo A."/>
            <person name="Liang C."/>
            <person name="Lipzen A."/>
            <person name="Lutzoni F."/>
            <person name="Magnuson J."/>
            <person name="Mondo S."/>
            <person name="Nolan M."/>
            <person name="Ohm R."/>
            <person name="Pangilinan J."/>
            <person name="Park H.-J."/>
            <person name="Ramirez L."/>
            <person name="Alfaro M."/>
            <person name="Sun H."/>
            <person name="Tritt A."/>
            <person name="Yoshinaga Y."/>
            <person name="Zwiers L.-H."/>
            <person name="Turgeon B."/>
            <person name="Goodwin S."/>
            <person name="Spatafora J."/>
            <person name="Crous P."/>
            <person name="Grigoriev I."/>
        </authorList>
    </citation>
    <scope>NUCLEOTIDE SEQUENCE</scope>
    <source>
        <strain evidence="2 4">CBS 304.34</strain>
    </source>
</reference>
<evidence type="ECO:0000256" key="1">
    <source>
        <dbReference type="SAM" id="MobiDB-lite"/>
    </source>
</evidence>
<feature type="region of interest" description="Disordered" evidence="1">
    <location>
        <begin position="25"/>
        <end position="218"/>
    </location>
</feature>
<feature type="compositionally biased region" description="Low complexity" evidence="1">
    <location>
        <begin position="112"/>
        <end position="121"/>
    </location>
</feature>
<reference evidence="4" key="2">
    <citation type="submission" date="2020-04" db="EMBL/GenBank/DDBJ databases">
        <authorList>
            <consortium name="NCBI Genome Project"/>
        </authorList>
    </citation>
    <scope>NUCLEOTIDE SEQUENCE</scope>
    <source>
        <strain evidence="4">CBS 304.34</strain>
    </source>
</reference>
<feature type="compositionally biased region" description="Basic and acidic residues" evidence="1">
    <location>
        <begin position="273"/>
        <end position="284"/>
    </location>
</feature>
<accession>A0A6A6Y2Z2</accession>
<reference evidence="4" key="3">
    <citation type="submission" date="2025-04" db="UniProtKB">
        <authorList>
            <consortium name="RefSeq"/>
        </authorList>
    </citation>
    <scope>IDENTIFICATION</scope>
    <source>
        <strain evidence="4">CBS 304.34</strain>
    </source>
</reference>
<keyword evidence="3" id="KW-1185">Reference proteome</keyword>
<dbReference type="RefSeq" id="XP_033569973.1">
    <property type="nucleotide sequence ID" value="XM_033726207.1"/>
</dbReference>
<evidence type="ECO:0000313" key="4">
    <source>
        <dbReference type="RefSeq" id="XP_033569973.1"/>
    </source>
</evidence>
<evidence type="ECO:0000313" key="2">
    <source>
        <dbReference type="EMBL" id="KAF2803009.1"/>
    </source>
</evidence>
<protein>
    <submittedName>
        <fullName evidence="2 4">Uncharacterized protein</fullName>
    </submittedName>
</protein>
<feature type="compositionally biased region" description="Basic and acidic residues" evidence="1">
    <location>
        <begin position="99"/>
        <end position="111"/>
    </location>
</feature>
<name>A0A6A6Y2Z2_9PEZI</name>
<evidence type="ECO:0000313" key="3">
    <source>
        <dbReference type="Proteomes" id="UP000504636"/>
    </source>
</evidence>
<dbReference type="Proteomes" id="UP000504636">
    <property type="component" value="Unplaced"/>
</dbReference>
<proteinExistence type="predicted"/>
<dbReference type="AlphaFoldDB" id="A0A6A6Y2Z2"/>